<accession>A0A8B4Q909</accession>
<organism evidence="2 4">
    <name type="scientific">Kurthia zopfii</name>
    <dbReference type="NCBI Taxonomy" id="1650"/>
    <lineage>
        <taxon>Bacteria</taxon>
        <taxon>Bacillati</taxon>
        <taxon>Bacillota</taxon>
        <taxon>Bacilli</taxon>
        <taxon>Bacillales</taxon>
        <taxon>Caryophanaceae</taxon>
        <taxon>Kurthia</taxon>
    </lineage>
</organism>
<keyword evidence="5" id="KW-1185">Reference proteome</keyword>
<reference evidence="2 4" key="1">
    <citation type="submission" date="2018-06" db="EMBL/GenBank/DDBJ databases">
        <authorList>
            <consortium name="Pathogen Informatics"/>
            <person name="Doyle S."/>
        </authorList>
    </citation>
    <scope>NUCLEOTIDE SEQUENCE [LARGE SCALE GENOMIC DNA]</scope>
    <source>
        <strain evidence="2 4">NCTC10597</strain>
    </source>
</reference>
<dbReference type="AlphaFoldDB" id="A0A8B4Q909"/>
<dbReference type="Gene3D" id="1.10.10.10">
    <property type="entry name" value="Winged helix-like DNA-binding domain superfamily/Winged helix DNA-binding domain"/>
    <property type="match status" value="1"/>
</dbReference>
<gene>
    <name evidence="3" type="ORF">DFR61_13043</name>
    <name evidence="2" type="ORF">NCTC10597_00860</name>
</gene>
<dbReference type="EMBL" id="SNZG01000030">
    <property type="protein sequence ID" value="TDR35548.1"/>
    <property type="molecule type" value="Genomic_DNA"/>
</dbReference>
<dbReference type="Proteomes" id="UP000254330">
    <property type="component" value="Unassembled WGS sequence"/>
</dbReference>
<sequence length="258" mass="29355">MAEKIEGVKHEGILSKGFGLIPRMLTRDKDLSIEAKAIYAYLAAFAGNNTEAFPSVELICSELNISENRYHKHRKALLEKQYIRIRRERLETGFSKNHYELVQMIPDTVSLQNVGIGNVGIRIVGIQNEGTNSNSLNKNNINSNSNKENITSCKQDNAYSEIIDYLNLKANTKYRSTAGATKKLIKARIEEGFTVDDFKMVIDKKVAAWLHDPQFNQYLRPSTLFQASKFEGYLNERVRGYEGNRTSVTKVYSDDINF</sequence>
<dbReference type="Pfam" id="PF09524">
    <property type="entry name" value="Phg_2220_C"/>
    <property type="match status" value="1"/>
</dbReference>
<dbReference type="EMBL" id="UGNP01000001">
    <property type="protein sequence ID" value="STX09190.1"/>
    <property type="molecule type" value="Genomic_DNA"/>
</dbReference>
<evidence type="ECO:0000313" key="5">
    <source>
        <dbReference type="Proteomes" id="UP000294641"/>
    </source>
</evidence>
<feature type="domain" description="Phage conserved hypothetical protein C-terminal" evidence="1">
    <location>
        <begin position="162"/>
        <end position="235"/>
    </location>
</feature>
<comment type="caution">
    <text evidence="2">The sequence shown here is derived from an EMBL/GenBank/DDBJ whole genome shotgun (WGS) entry which is preliminary data.</text>
</comment>
<name>A0A8B4Q909_9BACL</name>
<dbReference type="Pfam" id="PF13730">
    <property type="entry name" value="HTH_36"/>
    <property type="match status" value="1"/>
</dbReference>
<proteinExistence type="predicted"/>
<evidence type="ECO:0000313" key="3">
    <source>
        <dbReference type="EMBL" id="TDR35548.1"/>
    </source>
</evidence>
<dbReference type="NCBIfam" id="TIGR02220">
    <property type="entry name" value="phg_TIGR02220"/>
    <property type="match status" value="1"/>
</dbReference>
<dbReference type="InterPro" id="IPR011741">
    <property type="entry name" value="Phg_2220_C"/>
</dbReference>
<reference evidence="3 5" key="2">
    <citation type="submission" date="2019-03" db="EMBL/GenBank/DDBJ databases">
        <title>Genomic Encyclopedia of Type Strains, Phase IV (KMG-IV): sequencing the most valuable type-strain genomes for metagenomic binning, comparative biology and taxonomic classification.</title>
        <authorList>
            <person name="Goeker M."/>
        </authorList>
    </citation>
    <scope>NUCLEOTIDE SEQUENCE [LARGE SCALE GENOMIC DNA]</scope>
    <source>
        <strain evidence="3 5">DSM 20580</strain>
    </source>
</reference>
<dbReference type="OrthoDB" id="1258529at2"/>
<protein>
    <submittedName>
        <fullName evidence="2">Conserved phage C-terminus (Phg_2220_C)</fullName>
    </submittedName>
    <submittedName>
        <fullName evidence="3">Phage protein (TIGR02220 family)</fullName>
    </submittedName>
</protein>
<dbReference type="RefSeq" id="WP_109348755.1">
    <property type="nucleotide sequence ID" value="NZ_BJUE01000007.1"/>
</dbReference>
<dbReference type="Proteomes" id="UP000294641">
    <property type="component" value="Unassembled WGS sequence"/>
</dbReference>
<dbReference type="InterPro" id="IPR036388">
    <property type="entry name" value="WH-like_DNA-bd_sf"/>
</dbReference>
<evidence type="ECO:0000313" key="4">
    <source>
        <dbReference type="Proteomes" id="UP000254330"/>
    </source>
</evidence>
<evidence type="ECO:0000313" key="2">
    <source>
        <dbReference type="EMBL" id="STX09190.1"/>
    </source>
</evidence>
<evidence type="ECO:0000259" key="1">
    <source>
        <dbReference type="Pfam" id="PF09524"/>
    </source>
</evidence>